<keyword evidence="5 6" id="KW-0472">Membrane</keyword>
<evidence type="ECO:0000256" key="4">
    <source>
        <dbReference type="ARBA" id="ARBA00022989"/>
    </source>
</evidence>
<feature type="transmembrane region" description="Helical" evidence="6">
    <location>
        <begin position="195"/>
        <end position="215"/>
    </location>
</feature>
<evidence type="ECO:0000256" key="5">
    <source>
        <dbReference type="ARBA" id="ARBA00023136"/>
    </source>
</evidence>
<dbReference type="InterPro" id="IPR050367">
    <property type="entry name" value="APC_superfamily"/>
</dbReference>
<feature type="transmembrane region" description="Helical" evidence="6">
    <location>
        <begin position="21"/>
        <end position="46"/>
    </location>
</feature>
<feature type="transmembrane region" description="Helical" evidence="6">
    <location>
        <begin position="161"/>
        <end position="183"/>
    </location>
</feature>
<feature type="transmembrane region" description="Helical" evidence="6">
    <location>
        <begin position="367"/>
        <end position="394"/>
    </location>
</feature>
<feature type="transmembrane region" description="Helical" evidence="6">
    <location>
        <begin position="284"/>
        <end position="306"/>
    </location>
</feature>
<dbReference type="RefSeq" id="WP_388006547.1">
    <property type="nucleotide sequence ID" value="NZ_JBHUEE010000005.1"/>
</dbReference>
<feature type="transmembrane region" description="Helical" evidence="6">
    <location>
        <begin position="52"/>
        <end position="71"/>
    </location>
</feature>
<dbReference type="Pfam" id="PF13520">
    <property type="entry name" value="AA_permease_2"/>
    <property type="match status" value="1"/>
</dbReference>
<gene>
    <name evidence="7" type="ORF">ACFSE6_11060</name>
</gene>
<proteinExistence type="predicted"/>
<comment type="caution">
    <text evidence="7">The sequence shown here is derived from an EMBL/GenBank/DDBJ whole genome shotgun (WGS) entry which is preliminary data.</text>
</comment>
<dbReference type="EMBL" id="JBHUEE010000005">
    <property type="protein sequence ID" value="MFD1718377.1"/>
    <property type="molecule type" value="Genomic_DNA"/>
</dbReference>
<dbReference type="PANTHER" id="PTHR42770">
    <property type="entry name" value="AMINO ACID TRANSPORTER-RELATED"/>
    <property type="match status" value="1"/>
</dbReference>
<evidence type="ECO:0000256" key="1">
    <source>
        <dbReference type="ARBA" id="ARBA00004651"/>
    </source>
</evidence>
<evidence type="ECO:0000313" key="8">
    <source>
        <dbReference type="Proteomes" id="UP001597277"/>
    </source>
</evidence>
<keyword evidence="4 6" id="KW-1133">Transmembrane helix</keyword>
<evidence type="ECO:0000313" key="7">
    <source>
        <dbReference type="EMBL" id="MFD1718377.1"/>
    </source>
</evidence>
<keyword evidence="8" id="KW-1185">Reference proteome</keyword>
<dbReference type="Proteomes" id="UP001597277">
    <property type="component" value="Unassembled WGS sequence"/>
</dbReference>
<evidence type="ECO:0000256" key="2">
    <source>
        <dbReference type="ARBA" id="ARBA00022475"/>
    </source>
</evidence>
<feature type="transmembrane region" description="Helical" evidence="6">
    <location>
        <begin position="109"/>
        <end position="127"/>
    </location>
</feature>
<comment type="subcellular location">
    <subcellularLocation>
        <location evidence="1">Cell membrane</location>
        <topology evidence="1">Multi-pass membrane protein</topology>
    </subcellularLocation>
</comment>
<evidence type="ECO:0000256" key="6">
    <source>
        <dbReference type="SAM" id="Phobius"/>
    </source>
</evidence>
<feature type="transmembrane region" description="Helical" evidence="6">
    <location>
        <begin position="435"/>
        <end position="459"/>
    </location>
</feature>
<accession>A0ABW4L7D2</accession>
<feature type="transmembrane region" description="Helical" evidence="6">
    <location>
        <begin position="406"/>
        <end position="429"/>
    </location>
</feature>
<feature type="transmembrane region" description="Helical" evidence="6">
    <location>
        <begin position="134"/>
        <end position="155"/>
    </location>
</feature>
<organism evidence="7 8">
    <name type="scientific">Georgenia deserti</name>
    <dbReference type="NCBI Taxonomy" id="2093781"/>
    <lineage>
        <taxon>Bacteria</taxon>
        <taxon>Bacillati</taxon>
        <taxon>Actinomycetota</taxon>
        <taxon>Actinomycetes</taxon>
        <taxon>Micrococcales</taxon>
        <taxon>Bogoriellaceae</taxon>
        <taxon>Georgenia</taxon>
    </lineage>
</organism>
<reference evidence="8" key="1">
    <citation type="journal article" date="2019" name="Int. J. Syst. Evol. Microbiol.">
        <title>The Global Catalogue of Microorganisms (GCM) 10K type strain sequencing project: providing services to taxonomists for standard genome sequencing and annotation.</title>
        <authorList>
            <consortium name="The Broad Institute Genomics Platform"/>
            <consortium name="The Broad Institute Genome Sequencing Center for Infectious Disease"/>
            <person name="Wu L."/>
            <person name="Ma J."/>
        </authorList>
    </citation>
    <scope>NUCLEOTIDE SEQUENCE [LARGE SCALE GENOMIC DNA]</scope>
    <source>
        <strain evidence="8">JCM 17130</strain>
    </source>
</reference>
<feature type="transmembrane region" description="Helical" evidence="6">
    <location>
        <begin position="235"/>
        <end position="255"/>
    </location>
</feature>
<name>A0ABW4L7D2_9MICO</name>
<evidence type="ECO:0000256" key="3">
    <source>
        <dbReference type="ARBA" id="ARBA00022692"/>
    </source>
</evidence>
<dbReference type="Gene3D" id="1.20.1740.10">
    <property type="entry name" value="Amino acid/polyamine transporter I"/>
    <property type="match status" value="1"/>
</dbReference>
<dbReference type="PANTHER" id="PTHR42770:SF16">
    <property type="entry name" value="AMINO ACID PERMEASE"/>
    <property type="match status" value="1"/>
</dbReference>
<sequence length="494" mass="51572">MSASNSVPDGRLASNQIGVPGVVFVVLAAVAPMTVAIVVATLAVALGNGGGVVFAFAAVACVLLLFAVGYAQMSRELVNAGGFYAFVVKGLGKPGGLVAGFIATMGYNFFVAGAIGTAGFFTSLVIGELTGIDVHWFLCGLVIMLLAFAFARSGIDISAKVLGVALILEILLLATFSISVLVRTGFSLEVFSGEVIFGGSLAVALLLAGTAFLGFEATSLFSEEAKDPLRTIPRATYTAIVVIGLLHATTVWALVSAVGVHEAQDVGLEHLEAGDLMFVVIDEYLGGFLLSLAMVLLVVSLFAAQLAFHNVAGRYLFSLGRAGILFRGLARTRANGVPQNGLIVNAAFAIVVAGLFAVFGLDAITTLVPVMIGFGTLCIVVLQMLAALAIVVHFRRVGDGRWWKTFIAPGLGFLGLAWISVMAVLNFPLLAGSDAAYVAVLPWLLAVALVGGVAYAGYLRARRPEVYERLQTDLERFDVEPAQVRQPEGSGPRA</sequence>
<feature type="transmembrane region" description="Helical" evidence="6">
    <location>
        <begin position="342"/>
        <end position="361"/>
    </location>
</feature>
<keyword evidence="3 6" id="KW-0812">Transmembrane</keyword>
<dbReference type="InterPro" id="IPR002293">
    <property type="entry name" value="AA/rel_permease1"/>
</dbReference>
<feature type="transmembrane region" description="Helical" evidence="6">
    <location>
        <begin position="83"/>
        <end position="103"/>
    </location>
</feature>
<dbReference type="PIRSF" id="PIRSF006060">
    <property type="entry name" value="AA_transporter"/>
    <property type="match status" value="1"/>
</dbReference>
<keyword evidence="2" id="KW-1003">Cell membrane</keyword>
<protein>
    <submittedName>
        <fullName evidence="7">APC family permease</fullName>
    </submittedName>
</protein>